<dbReference type="PROSITE" id="PS50076">
    <property type="entry name" value="DNAJ_2"/>
    <property type="match status" value="1"/>
</dbReference>
<evidence type="ECO:0000256" key="2">
    <source>
        <dbReference type="ARBA" id="ARBA00022729"/>
    </source>
</evidence>
<proteinExistence type="predicted"/>
<dbReference type="PANTHER" id="PTHR44653:SF2">
    <property type="entry name" value="DNAJ HOMOLOG SUBFAMILY C MEMBER 1"/>
    <property type="match status" value="1"/>
</dbReference>
<dbReference type="Pfam" id="PF00226">
    <property type="entry name" value="DnaJ"/>
    <property type="match status" value="1"/>
</dbReference>
<dbReference type="InterPro" id="IPR052606">
    <property type="entry name" value="DnaJ_domain_protein"/>
</dbReference>
<dbReference type="GeneID" id="30034256"/>
<dbReference type="OrthoDB" id="413400at2759"/>
<keyword evidence="4 7" id="KW-0472">Membrane</keyword>
<feature type="domain" description="J" evidence="9">
    <location>
        <begin position="46"/>
        <end position="109"/>
    </location>
</feature>
<reference evidence="10 11" key="1">
    <citation type="submission" date="2016-02" db="EMBL/GenBank/DDBJ databases">
        <title>Complete genome sequence and transcriptome regulation of the pentose utilising yeast Sugiyamaella lignohabitans.</title>
        <authorList>
            <person name="Bellasio M."/>
            <person name="Peymann A."/>
            <person name="Valli M."/>
            <person name="Sipitzky M."/>
            <person name="Graf A."/>
            <person name="Sauer M."/>
            <person name="Marx H."/>
            <person name="Mattanovich D."/>
        </authorList>
    </citation>
    <scope>NUCLEOTIDE SEQUENCE [LARGE SCALE GENOMIC DNA]</scope>
    <source>
        <strain evidence="10 11">CBS 10342</strain>
    </source>
</reference>
<evidence type="ECO:0000256" key="4">
    <source>
        <dbReference type="ARBA" id="ARBA00023136"/>
    </source>
</evidence>
<dbReference type="PRINTS" id="PR00625">
    <property type="entry name" value="JDOMAIN"/>
</dbReference>
<feature type="chain" id="PRO_5007823291" evidence="8">
    <location>
        <begin position="23"/>
        <end position="278"/>
    </location>
</feature>
<evidence type="ECO:0000256" key="5">
    <source>
        <dbReference type="ARBA" id="ARBA00037847"/>
    </source>
</evidence>
<feature type="transmembrane region" description="Helical" evidence="7">
    <location>
        <begin position="129"/>
        <end position="148"/>
    </location>
</feature>
<comment type="subcellular location">
    <subcellularLocation>
        <location evidence="5">Endomembrane system</location>
        <topology evidence="5">Single-pass membrane protein</topology>
    </subcellularLocation>
</comment>
<gene>
    <name evidence="10" type="primary">ERJ5</name>
    <name evidence="10" type="ORF">AWJ20_2354</name>
</gene>
<evidence type="ECO:0000256" key="3">
    <source>
        <dbReference type="ARBA" id="ARBA00022989"/>
    </source>
</evidence>
<feature type="signal peptide" evidence="8">
    <location>
        <begin position="1"/>
        <end position="22"/>
    </location>
</feature>
<evidence type="ECO:0000256" key="8">
    <source>
        <dbReference type="SAM" id="SignalP"/>
    </source>
</evidence>
<dbReference type="PANTHER" id="PTHR44653">
    <property type="entry name" value="DNAJ HOMOLOG SUBFAMILY C MEMBER 1"/>
    <property type="match status" value="1"/>
</dbReference>
<feature type="region of interest" description="Disordered" evidence="6">
    <location>
        <begin position="248"/>
        <end position="278"/>
    </location>
</feature>
<name>A0A161HM95_9ASCO</name>
<dbReference type="RefSeq" id="XP_018737224.1">
    <property type="nucleotide sequence ID" value="XM_018879293.1"/>
</dbReference>
<evidence type="ECO:0000259" key="9">
    <source>
        <dbReference type="PROSITE" id="PS50076"/>
    </source>
</evidence>
<sequence length="278" mass="32129">MLVKYQLLISLLFTSLIGFVAAWSDQDLEIFALREQVEKDLGKGATFYDWLDVPQYAKDEQIAKAYRKLSRQLHPDKNSHRSSTEKYTRLSLIVNILRSESRERYDFFLSKGFPRWKGTGYYYNRYRPGLGTVLVFLYLFISGAQYLLMKISSDRDRAHMSNVIDEAKRLAWSGSTTPGVNMSSKRRVTLPNGKIFTVYPSGDVFIVDHDVEFHLNLDDIKSPTWKDTILYKLPIWIRALITGQQAEFNEPEGHKLSDPEPPKKKTPRPATKVAGRRK</sequence>
<dbReference type="KEGG" id="slb:AWJ20_2354"/>
<dbReference type="Gene3D" id="1.10.287.110">
    <property type="entry name" value="DnaJ domain"/>
    <property type="match status" value="1"/>
</dbReference>
<protein>
    <submittedName>
        <fullName evidence="10">Erj5p</fullName>
    </submittedName>
</protein>
<dbReference type="AlphaFoldDB" id="A0A161HM95"/>
<keyword evidence="1 7" id="KW-0812">Transmembrane</keyword>
<evidence type="ECO:0000256" key="7">
    <source>
        <dbReference type="SAM" id="Phobius"/>
    </source>
</evidence>
<feature type="compositionally biased region" description="Basic and acidic residues" evidence="6">
    <location>
        <begin position="251"/>
        <end position="263"/>
    </location>
</feature>
<dbReference type="Proteomes" id="UP000189580">
    <property type="component" value="Chromosome b"/>
</dbReference>
<evidence type="ECO:0000256" key="1">
    <source>
        <dbReference type="ARBA" id="ARBA00022692"/>
    </source>
</evidence>
<keyword evidence="3 7" id="KW-1133">Transmembrane helix</keyword>
<organism evidence="10 11">
    <name type="scientific">Sugiyamaella lignohabitans</name>
    <dbReference type="NCBI Taxonomy" id="796027"/>
    <lineage>
        <taxon>Eukaryota</taxon>
        <taxon>Fungi</taxon>
        <taxon>Dikarya</taxon>
        <taxon>Ascomycota</taxon>
        <taxon>Saccharomycotina</taxon>
        <taxon>Dipodascomycetes</taxon>
        <taxon>Dipodascales</taxon>
        <taxon>Trichomonascaceae</taxon>
        <taxon>Sugiyamaella</taxon>
    </lineage>
</organism>
<evidence type="ECO:0000313" key="11">
    <source>
        <dbReference type="Proteomes" id="UP000189580"/>
    </source>
</evidence>
<evidence type="ECO:0000256" key="6">
    <source>
        <dbReference type="SAM" id="MobiDB-lite"/>
    </source>
</evidence>
<accession>A0A161HM95</accession>
<dbReference type="GO" id="GO:0012505">
    <property type="term" value="C:endomembrane system"/>
    <property type="evidence" value="ECO:0007669"/>
    <property type="project" value="UniProtKB-SubCell"/>
</dbReference>
<dbReference type="CDD" id="cd06257">
    <property type="entry name" value="DnaJ"/>
    <property type="match status" value="1"/>
</dbReference>
<keyword evidence="2 8" id="KW-0732">Signal</keyword>
<dbReference type="InterPro" id="IPR001623">
    <property type="entry name" value="DnaJ_domain"/>
</dbReference>
<dbReference type="EMBL" id="CP014503">
    <property type="protein sequence ID" value="ANB14747.1"/>
    <property type="molecule type" value="Genomic_DNA"/>
</dbReference>
<dbReference type="SMART" id="SM00271">
    <property type="entry name" value="DnaJ"/>
    <property type="match status" value="1"/>
</dbReference>
<evidence type="ECO:0000313" key="10">
    <source>
        <dbReference type="EMBL" id="ANB14747.1"/>
    </source>
</evidence>
<dbReference type="SUPFAM" id="SSF46565">
    <property type="entry name" value="Chaperone J-domain"/>
    <property type="match status" value="1"/>
</dbReference>
<dbReference type="InterPro" id="IPR036869">
    <property type="entry name" value="J_dom_sf"/>
</dbReference>
<keyword evidence="11" id="KW-1185">Reference proteome</keyword>